<keyword evidence="1" id="KW-0472">Membrane</keyword>
<protein>
    <submittedName>
        <fullName evidence="2">Uncharacterized protein</fullName>
    </submittedName>
</protein>
<keyword evidence="1" id="KW-0812">Transmembrane</keyword>
<evidence type="ECO:0000313" key="3">
    <source>
        <dbReference type="Proteomes" id="UP001054837"/>
    </source>
</evidence>
<sequence>MCSKKCIQLKQQALTSKQVLNRELFVGKKKKNKAKHQVRVGGVKSGSNKWGWSFKKIKENARIAQCSEMHWFGKLILLIIAWDLTAVEGLFLKKKAKKII</sequence>
<organism evidence="2 3">
    <name type="scientific">Caerostris darwini</name>
    <dbReference type="NCBI Taxonomy" id="1538125"/>
    <lineage>
        <taxon>Eukaryota</taxon>
        <taxon>Metazoa</taxon>
        <taxon>Ecdysozoa</taxon>
        <taxon>Arthropoda</taxon>
        <taxon>Chelicerata</taxon>
        <taxon>Arachnida</taxon>
        <taxon>Araneae</taxon>
        <taxon>Araneomorphae</taxon>
        <taxon>Entelegynae</taxon>
        <taxon>Araneoidea</taxon>
        <taxon>Araneidae</taxon>
        <taxon>Caerostris</taxon>
    </lineage>
</organism>
<evidence type="ECO:0000313" key="2">
    <source>
        <dbReference type="EMBL" id="GIY10516.1"/>
    </source>
</evidence>
<dbReference type="EMBL" id="BPLQ01004767">
    <property type="protein sequence ID" value="GIY10516.1"/>
    <property type="molecule type" value="Genomic_DNA"/>
</dbReference>
<accession>A0AAV4QNK3</accession>
<feature type="transmembrane region" description="Helical" evidence="1">
    <location>
        <begin position="71"/>
        <end position="92"/>
    </location>
</feature>
<keyword evidence="3" id="KW-1185">Reference proteome</keyword>
<name>A0AAV4QNK3_9ARAC</name>
<gene>
    <name evidence="2" type="ORF">CDAR_524121</name>
</gene>
<reference evidence="2 3" key="1">
    <citation type="submission" date="2021-06" db="EMBL/GenBank/DDBJ databases">
        <title>Caerostris darwini draft genome.</title>
        <authorList>
            <person name="Kono N."/>
            <person name="Arakawa K."/>
        </authorList>
    </citation>
    <scope>NUCLEOTIDE SEQUENCE [LARGE SCALE GENOMIC DNA]</scope>
</reference>
<keyword evidence="1" id="KW-1133">Transmembrane helix</keyword>
<dbReference type="AlphaFoldDB" id="A0AAV4QNK3"/>
<comment type="caution">
    <text evidence="2">The sequence shown here is derived from an EMBL/GenBank/DDBJ whole genome shotgun (WGS) entry which is preliminary data.</text>
</comment>
<feature type="non-terminal residue" evidence="2">
    <location>
        <position position="100"/>
    </location>
</feature>
<dbReference type="Proteomes" id="UP001054837">
    <property type="component" value="Unassembled WGS sequence"/>
</dbReference>
<proteinExistence type="predicted"/>
<evidence type="ECO:0000256" key="1">
    <source>
        <dbReference type="SAM" id="Phobius"/>
    </source>
</evidence>